<feature type="DNA-binding region" description="H-T-H motif" evidence="4">
    <location>
        <begin position="31"/>
        <end position="50"/>
    </location>
</feature>
<dbReference type="Proteomes" id="UP000514720">
    <property type="component" value="Chromosome"/>
</dbReference>
<dbReference type="SUPFAM" id="SSF46689">
    <property type="entry name" value="Homeodomain-like"/>
    <property type="match status" value="1"/>
</dbReference>
<dbReference type="Gene3D" id="1.10.357.10">
    <property type="entry name" value="Tetracycline Repressor, domain 2"/>
    <property type="match status" value="1"/>
</dbReference>
<name>A0A7L7KT96_9MOLU</name>
<sequence length="193" mass="23110">MTLSARSQRKINSIIEQASRLFVRNGYHKVTMESIAQYANVSKVTLYKYFNDKQMLYEHIIQLNQDKAYNHLKDLVTDLIPYLDKVDQLFEYEVESYYDTNRPNLDESIILSLDCTKAIRKHKTRMRKLRQKLFHQGRMEEFICDELSDKVLESYYQAIVHGWISQQKQMLSLSEEEQLQWKNILLQAMKKCQ</sequence>
<dbReference type="PRINTS" id="PR00455">
    <property type="entry name" value="HTHTETR"/>
</dbReference>
<dbReference type="PANTHER" id="PTHR47506">
    <property type="entry name" value="TRANSCRIPTIONAL REGULATORY PROTEIN"/>
    <property type="match status" value="1"/>
</dbReference>
<evidence type="ECO:0000256" key="4">
    <source>
        <dbReference type="PROSITE-ProRule" id="PRU00335"/>
    </source>
</evidence>
<evidence type="ECO:0000313" key="7">
    <source>
        <dbReference type="Proteomes" id="UP000514720"/>
    </source>
</evidence>
<dbReference type="AlphaFoldDB" id="A0A7L7KT96"/>
<evidence type="ECO:0000313" key="6">
    <source>
        <dbReference type="EMBL" id="QMS85512.1"/>
    </source>
</evidence>
<protein>
    <submittedName>
        <fullName evidence="6">TetR/AcrR family transcriptional regulator</fullName>
    </submittedName>
</protein>
<dbReference type="PROSITE" id="PS50977">
    <property type="entry name" value="HTH_TETR_2"/>
    <property type="match status" value="1"/>
</dbReference>
<keyword evidence="2 4" id="KW-0238">DNA-binding</keyword>
<dbReference type="InterPro" id="IPR001647">
    <property type="entry name" value="HTH_TetR"/>
</dbReference>
<gene>
    <name evidence="6" type="ORF">G4Z02_07075</name>
</gene>
<keyword evidence="3" id="KW-0804">Transcription</keyword>
<dbReference type="RefSeq" id="WP_258877311.1">
    <property type="nucleotide sequence ID" value="NZ_CP048914.1"/>
</dbReference>
<dbReference type="KEGG" id="xcl:G4Z02_07075"/>
<organism evidence="6 7">
    <name type="scientific">Candidatus Xianfuyuplasma coldseepsis</name>
    <dbReference type="NCBI Taxonomy" id="2782163"/>
    <lineage>
        <taxon>Bacteria</taxon>
        <taxon>Bacillati</taxon>
        <taxon>Mycoplasmatota</taxon>
        <taxon>Mollicutes</taxon>
        <taxon>Candidatus Izemoplasmatales</taxon>
        <taxon>Candidatus Izemoplasmataceae</taxon>
        <taxon>Candidatus Xianfuyuplasma</taxon>
    </lineage>
</organism>
<evidence type="ECO:0000256" key="3">
    <source>
        <dbReference type="ARBA" id="ARBA00023163"/>
    </source>
</evidence>
<dbReference type="Pfam" id="PF00440">
    <property type="entry name" value="TetR_N"/>
    <property type="match status" value="1"/>
</dbReference>
<accession>A0A7L7KT96</accession>
<feature type="domain" description="HTH tetR-type" evidence="5">
    <location>
        <begin position="8"/>
        <end position="68"/>
    </location>
</feature>
<evidence type="ECO:0000259" key="5">
    <source>
        <dbReference type="PROSITE" id="PS50977"/>
    </source>
</evidence>
<keyword evidence="7" id="KW-1185">Reference proteome</keyword>
<keyword evidence="1" id="KW-0805">Transcription regulation</keyword>
<dbReference type="InterPro" id="IPR009057">
    <property type="entry name" value="Homeodomain-like_sf"/>
</dbReference>
<proteinExistence type="predicted"/>
<dbReference type="PANTHER" id="PTHR47506:SF1">
    <property type="entry name" value="HTH-TYPE TRANSCRIPTIONAL REGULATOR YJDC"/>
    <property type="match status" value="1"/>
</dbReference>
<evidence type="ECO:0000256" key="2">
    <source>
        <dbReference type="ARBA" id="ARBA00023125"/>
    </source>
</evidence>
<dbReference type="EMBL" id="CP048914">
    <property type="protein sequence ID" value="QMS85512.1"/>
    <property type="molecule type" value="Genomic_DNA"/>
</dbReference>
<evidence type="ECO:0000256" key="1">
    <source>
        <dbReference type="ARBA" id="ARBA00023015"/>
    </source>
</evidence>
<dbReference type="GO" id="GO:0003677">
    <property type="term" value="F:DNA binding"/>
    <property type="evidence" value="ECO:0007669"/>
    <property type="project" value="UniProtKB-UniRule"/>
</dbReference>
<reference evidence="6 7" key="1">
    <citation type="submission" date="2020-02" db="EMBL/GenBank/DDBJ databases">
        <authorList>
            <person name="Zheng R.K."/>
            <person name="Sun C.M."/>
        </authorList>
    </citation>
    <scope>NUCLEOTIDE SEQUENCE [LARGE SCALE GENOMIC DNA]</scope>
    <source>
        <strain evidence="7">zrk13</strain>
    </source>
</reference>